<sequence>MSSSSTEEFGHTVTGSGPARGLTFSGRQRFTETPLRPDTPLVIALHGGTYTSTYFDVPGYSLLDRAAAVGVPVIAIDRPGYRGSSAIEPGESIILANADVLDHLVGELWDRYGNGTCGVVLIGHSIGGAVVTALAARRPSWPLLGIAVSGCLLQVPGESRAAWDALPDIPLVELPSPMKDVVMFGPDWTYPELMPAASHIADAPVPRAELLDITGGWIERVSSVAGQVNVPVHARQGEFDKLWITDEQQVAGFAAAFGAAPTVNARLVPSSGHCIDFHRSSASFQLEQLAFALACCIKAE</sequence>
<organism evidence="3 4">
    <name type="scientific">Pseudofrankia inefficax (strain DSM 45817 / CECT 9037 / DDB 130130 / EuI1c)</name>
    <name type="common">Frankia inefficax</name>
    <dbReference type="NCBI Taxonomy" id="298654"/>
    <lineage>
        <taxon>Bacteria</taxon>
        <taxon>Bacillati</taxon>
        <taxon>Actinomycetota</taxon>
        <taxon>Actinomycetes</taxon>
        <taxon>Frankiales</taxon>
        <taxon>Frankiaceae</taxon>
        <taxon>Pseudofrankia</taxon>
    </lineage>
</organism>
<dbReference type="InParanoid" id="E3IUJ0"/>
<dbReference type="Gene3D" id="3.40.50.1820">
    <property type="entry name" value="alpha/beta hydrolase"/>
    <property type="match status" value="1"/>
</dbReference>
<evidence type="ECO:0000259" key="2">
    <source>
        <dbReference type="Pfam" id="PF12697"/>
    </source>
</evidence>
<accession>E3IUJ0</accession>
<dbReference type="SUPFAM" id="SSF53474">
    <property type="entry name" value="alpha/beta-Hydrolases"/>
    <property type="match status" value="1"/>
</dbReference>
<evidence type="ECO:0000313" key="3">
    <source>
        <dbReference type="EMBL" id="ADP83675.1"/>
    </source>
</evidence>
<dbReference type="GO" id="GO:0003824">
    <property type="term" value="F:catalytic activity"/>
    <property type="evidence" value="ECO:0007669"/>
    <property type="project" value="UniProtKB-ARBA"/>
</dbReference>
<evidence type="ECO:0000313" key="4">
    <source>
        <dbReference type="Proteomes" id="UP000002484"/>
    </source>
</evidence>
<dbReference type="InterPro" id="IPR029058">
    <property type="entry name" value="AB_hydrolase_fold"/>
</dbReference>
<dbReference type="AlphaFoldDB" id="E3IUJ0"/>
<evidence type="ECO:0000256" key="1">
    <source>
        <dbReference type="SAM" id="MobiDB-lite"/>
    </source>
</evidence>
<dbReference type="RefSeq" id="WP_013426793.1">
    <property type="nucleotide sequence ID" value="NC_014666.1"/>
</dbReference>
<protein>
    <recommendedName>
        <fullName evidence="2">AB hydrolase-1 domain-containing protein</fullName>
    </recommendedName>
</protein>
<keyword evidence="4" id="KW-1185">Reference proteome</keyword>
<dbReference type="KEGG" id="fri:FraEuI1c_5691"/>
<dbReference type="STRING" id="298654.FraEuI1c_5691"/>
<dbReference type="EMBL" id="CP002299">
    <property type="protein sequence ID" value="ADP83675.1"/>
    <property type="molecule type" value="Genomic_DNA"/>
</dbReference>
<dbReference type="InterPro" id="IPR000073">
    <property type="entry name" value="AB_hydrolase_1"/>
</dbReference>
<dbReference type="OrthoDB" id="4276066at2"/>
<proteinExistence type="predicted"/>
<dbReference type="Proteomes" id="UP000002484">
    <property type="component" value="Chromosome"/>
</dbReference>
<feature type="domain" description="AB hydrolase-1" evidence="2">
    <location>
        <begin position="42"/>
        <end position="275"/>
    </location>
</feature>
<feature type="region of interest" description="Disordered" evidence="1">
    <location>
        <begin position="1"/>
        <end position="24"/>
    </location>
</feature>
<gene>
    <name evidence="3" type="ordered locus">FraEuI1c_5691</name>
</gene>
<name>E3IUJ0_PSEI1</name>
<dbReference type="eggNOG" id="COG2267">
    <property type="taxonomic scope" value="Bacteria"/>
</dbReference>
<dbReference type="HOGENOM" id="CLU_058851_0_0_11"/>
<dbReference type="Pfam" id="PF12697">
    <property type="entry name" value="Abhydrolase_6"/>
    <property type="match status" value="1"/>
</dbReference>
<reference evidence="3 4" key="1">
    <citation type="submission" date="2010-10" db="EMBL/GenBank/DDBJ databases">
        <title>Complete sequence of Frankia sp. EuI1c.</title>
        <authorList>
            <consortium name="US DOE Joint Genome Institute"/>
            <person name="Lucas S."/>
            <person name="Copeland A."/>
            <person name="Lapidus A."/>
            <person name="Cheng J.-F."/>
            <person name="Bruce D."/>
            <person name="Goodwin L."/>
            <person name="Pitluck S."/>
            <person name="Chertkov O."/>
            <person name="Detter J.C."/>
            <person name="Han C."/>
            <person name="Tapia R."/>
            <person name="Land M."/>
            <person name="Hauser L."/>
            <person name="Jeffries C."/>
            <person name="Kyrpides N."/>
            <person name="Ivanova N."/>
            <person name="Mikhailova N."/>
            <person name="Beauchemin N."/>
            <person name="Sen A."/>
            <person name="Sur S.A."/>
            <person name="Gtari M."/>
            <person name="Wall L."/>
            <person name="Tisa L."/>
            <person name="Woyke T."/>
        </authorList>
    </citation>
    <scope>NUCLEOTIDE SEQUENCE [LARGE SCALE GENOMIC DNA]</scope>
    <source>
        <strain evidence="4">DSM 45817 / CECT 9037 / EuI1c</strain>
    </source>
</reference>